<evidence type="ECO:0000313" key="1">
    <source>
        <dbReference type="EMBL" id="SEN52727.1"/>
    </source>
</evidence>
<name>A0A1H8HAE4_9RHOB</name>
<gene>
    <name evidence="1" type="ORF">SAMN05216227_101647</name>
</gene>
<organism evidence="1 2">
    <name type="scientific">Pseudorhodobacter antarcticus</name>
    <dbReference type="NCBI Taxonomy" id="1077947"/>
    <lineage>
        <taxon>Bacteria</taxon>
        <taxon>Pseudomonadati</taxon>
        <taxon>Pseudomonadota</taxon>
        <taxon>Alphaproteobacteria</taxon>
        <taxon>Rhodobacterales</taxon>
        <taxon>Paracoccaceae</taxon>
        <taxon>Pseudorhodobacter</taxon>
    </lineage>
</organism>
<evidence type="ECO:0000313" key="2">
    <source>
        <dbReference type="Proteomes" id="UP000183002"/>
    </source>
</evidence>
<dbReference type="AlphaFoldDB" id="A0A1H8HAE4"/>
<accession>A0A1H8HAE4</accession>
<proteinExistence type="predicted"/>
<reference evidence="1 2" key="1">
    <citation type="submission" date="2016-10" db="EMBL/GenBank/DDBJ databases">
        <authorList>
            <person name="de Groot N.N."/>
        </authorList>
    </citation>
    <scope>NUCLEOTIDE SEQUENCE [LARGE SCALE GENOMIC DNA]</scope>
    <source>
        <strain evidence="1 2">CGMCC 1.10836</strain>
    </source>
</reference>
<keyword evidence="2" id="KW-1185">Reference proteome</keyword>
<dbReference type="EMBL" id="FOCO01000016">
    <property type="protein sequence ID" value="SEN52727.1"/>
    <property type="molecule type" value="Genomic_DNA"/>
</dbReference>
<protein>
    <submittedName>
        <fullName evidence="1">Uncharacterized protein</fullName>
    </submittedName>
</protein>
<dbReference type="Proteomes" id="UP000183002">
    <property type="component" value="Unassembled WGS sequence"/>
</dbReference>
<sequence length="68" mass="7567">MGDEAKNSDEKRKANGTKPIFCTQRLALVCHFQPRAAVLGFQIKTIINGFIPTTHPFINRSTYTGFAP</sequence>